<dbReference type="PROSITE" id="PS51301">
    <property type="entry name" value="KILA_N"/>
    <property type="match status" value="1"/>
</dbReference>
<dbReference type="Proteomes" id="UP000203898">
    <property type="component" value="Segment"/>
</dbReference>
<sequence>MSLTNIATAHIKDTFFSGKIGTLKLVVDERTGFFNATHICKQRNKRLKDWLSSRRTSDLIDYVNKHNWTGEGSVLSSIYEVHTDEVAGTYICKELMLDLILWISWELYTDFNDAVIKGFGTKICG</sequence>
<reference evidence="2 3" key="1">
    <citation type="journal article" date="2009" name="PLoS ONE">
        <title>Symbiotic virus at the evolutionary intersection of three types of large DNA viruses; iridoviruses, ascoviruses, and ichnoviruses.</title>
        <authorList>
            <person name="Bigot Y."/>
            <person name="Renault S."/>
            <person name="Nicolas J."/>
            <person name="Moundras C."/>
            <person name="Demattei M.V."/>
            <person name="Samain S."/>
            <person name="Bideshi D.K."/>
            <person name="Federici B.A."/>
        </authorList>
    </citation>
    <scope>NUCLEOTIDE SEQUENCE [LARGE SCALE GENOMIC DNA]</scope>
</reference>
<dbReference type="OrthoDB" id="349at549779"/>
<organism evidence="2 3">
    <name type="scientific">Diadromus pulchellus ascovirus 4a</name>
    <dbReference type="NCBI Taxonomy" id="158683"/>
    <lineage>
        <taxon>Viruses</taxon>
        <taxon>Varidnaviria</taxon>
        <taxon>Bamfordvirae</taxon>
        <taxon>Nucleocytoviricota</taxon>
        <taxon>Megaviricetes</taxon>
        <taxon>Pimascovirales</taxon>
        <taxon>Pimascovirales incertae sedis</taxon>
        <taxon>Ascoviridae</taxon>
        <taxon>Toursvirus</taxon>
        <taxon>Toursvirus dptv1a</taxon>
    </lineage>
</organism>
<evidence type="ECO:0000313" key="3">
    <source>
        <dbReference type="Proteomes" id="UP000203898"/>
    </source>
</evidence>
<evidence type="ECO:0000259" key="1">
    <source>
        <dbReference type="PROSITE" id="PS51301"/>
    </source>
</evidence>
<evidence type="ECO:0000313" key="2">
    <source>
        <dbReference type="EMBL" id="CCA61407.1"/>
    </source>
</evidence>
<dbReference type="EMBL" id="CU469068">
    <property type="protein sequence ID" value="CCA61407.1"/>
    <property type="molecule type" value="Genomic_DNA"/>
</dbReference>
<protein>
    <submittedName>
        <fullName evidence="2">Complete DpAV4 genome</fullName>
    </submittedName>
</protein>
<feature type="domain" description="KilA-N" evidence="1">
    <location>
        <begin position="14"/>
        <end position="119"/>
    </location>
</feature>
<dbReference type="InterPro" id="IPR017880">
    <property type="entry name" value="KilA_N"/>
</dbReference>
<keyword evidence="3" id="KW-1185">Reference proteome</keyword>
<dbReference type="RefSeq" id="YP_009640038.1">
    <property type="nucleotide sequence ID" value="NC_011335.1"/>
</dbReference>
<name>F2NYX9_9VIRU</name>
<dbReference type="InterPro" id="IPR018004">
    <property type="entry name" value="KilA/APSES_HTH"/>
</dbReference>
<accession>F2NYX9</accession>
<proteinExistence type="predicted"/>
<dbReference type="Pfam" id="PF04383">
    <property type="entry name" value="KilA-N"/>
    <property type="match status" value="1"/>
</dbReference>
<dbReference type="KEGG" id="vg:26683595"/>
<dbReference type="GeneID" id="26683595"/>